<keyword evidence="3" id="KW-0804">Transcription</keyword>
<gene>
    <name evidence="6" type="ORF">AA14337_0979</name>
</gene>
<dbReference type="EMBL" id="BAPF01000015">
    <property type="protein sequence ID" value="GBQ77976.1"/>
    <property type="molecule type" value="Genomic_DNA"/>
</dbReference>
<dbReference type="Pfam" id="PF21597">
    <property type="entry name" value="TetR_C_43"/>
    <property type="match status" value="1"/>
</dbReference>
<dbReference type="GeneID" id="29558148"/>
<keyword evidence="1" id="KW-0805">Transcription regulation</keyword>
<feature type="domain" description="HTH tetR-type" evidence="5">
    <location>
        <begin position="14"/>
        <end position="73"/>
    </location>
</feature>
<evidence type="ECO:0000256" key="2">
    <source>
        <dbReference type="ARBA" id="ARBA00023125"/>
    </source>
</evidence>
<evidence type="ECO:0000259" key="5">
    <source>
        <dbReference type="PROSITE" id="PS50977"/>
    </source>
</evidence>
<evidence type="ECO:0000256" key="4">
    <source>
        <dbReference type="PROSITE-ProRule" id="PRU00335"/>
    </source>
</evidence>
<name>A0ABQ0PQ43_9PROT</name>
<dbReference type="PANTHER" id="PTHR30055:SF234">
    <property type="entry name" value="HTH-TYPE TRANSCRIPTIONAL REGULATOR BETI"/>
    <property type="match status" value="1"/>
</dbReference>
<reference evidence="6" key="1">
    <citation type="submission" date="2013-04" db="EMBL/GenBank/DDBJ databases">
        <title>The genome sequencing project of 58 acetic acid bacteria.</title>
        <authorList>
            <person name="Okamoto-Kainuma A."/>
            <person name="Ishikawa M."/>
            <person name="Umino S."/>
            <person name="Koizumi Y."/>
            <person name="Shiwa Y."/>
            <person name="Yoshikawa H."/>
            <person name="Matsutani M."/>
            <person name="Matsushita K."/>
        </authorList>
    </citation>
    <scope>NUCLEOTIDE SEQUENCE</scope>
    <source>
        <strain evidence="6">DSM 14337</strain>
    </source>
</reference>
<dbReference type="PANTHER" id="PTHR30055">
    <property type="entry name" value="HTH-TYPE TRANSCRIPTIONAL REGULATOR RUTR"/>
    <property type="match status" value="1"/>
</dbReference>
<sequence length="189" mass="20086">MSAAAPRKPRADAQRNRMHLLAVAKAAFAGKGPDVSLDEIARMAGVGIGTLYRHFPTRDALVEGVYRNEMLGLAEAADRLAQSEPPLAALREWLLLFVEHIATKQIMATALNSLVCGPSSLQAASADHMTRAITGLTDRAVASGDIRMDLDPVDLLRALVGVATVAAGPEWQNSARQLVDILLAGVRVS</sequence>
<dbReference type="SUPFAM" id="SSF48498">
    <property type="entry name" value="Tetracyclin repressor-like, C-terminal domain"/>
    <property type="match status" value="1"/>
</dbReference>
<dbReference type="InterPro" id="IPR049445">
    <property type="entry name" value="TetR_SbtR-like_C"/>
</dbReference>
<protein>
    <submittedName>
        <fullName evidence="6">TetR family transcriptional regulator</fullName>
    </submittedName>
</protein>
<dbReference type="InterPro" id="IPR050109">
    <property type="entry name" value="HTH-type_TetR-like_transc_reg"/>
</dbReference>
<dbReference type="InterPro" id="IPR009057">
    <property type="entry name" value="Homeodomain-like_sf"/>
</dbReference>
<dbReference type="Pfam" id="PF00440">
    <property type="entry name" value="TetR_N"/>
    <property type="match status" value="1"/>
</dbReference>
<dbReference type="Gene3D" id="1.10.357.10">
    <property type="entry name" value="Tetracycline Repressor, domain 2"/>
    <property type="match status" value="1"/>
</dbReference>
<evidence type="ECO:0000313" key="7">
    <source>
        <dbReference type="Proteomes" id="UP001065047"/>
    </source>
</evidence>
<dbReference type="Proteomes" id="UP001065047">
    <property type="component" value="Unassembled WGS sequence"/>
</dbReference>
<feature type="DNA-binding region" description="H-T-H motif" evidence="4">
    <location>
        <begin position="36"/>
        <end position="55"/>
    </location>
</feature>
<dbReference type="SUPFAM" id="SSF46689">
    <property type="entry name" value="Homeodomain-like"/>
    <property type="match status" value="1"/>
</dbReference>
<dbReference type="InterPro" id="IPR001647">
    <property type="entry name" value="HTH_TetR"/>
</dbReference>
<accession>A0ABQ0PQ43</accession>
<dbReference type="RefSeq" id="WP_061506524.1">
    <property type="nucleotide sequence ID" value="NZ_BAPF01000015.1"/>
</dbReference>
<evidence type="ECO:0000256" key="3">
    <source>
        <dbReference type="ARBA" id="ARBA00023163"/>
    </source>
</evidence>
<dbReference type="InterPro" id="IPR036271">
    <property type="entry name" value="Tet_transcr_reg_TetR-rel_C_sf"/>
</dbReference>
<evidence type="ECO:0000256" key="1">
    <source>
        <dbReference type="ARBA" id="ARBA00023015"/>
    </source>
</evidence>
<keyword evidence="7" id="KW-1185">Reference proteome</keyword>
<evidence type="ECO:0000313" key="6">
    <source>
        <dbReference type="EMBL" id="GBQ77976.1"/>
    </source>
</evidence>
<comment type="caution">
    <text evidence="6">The sequence shown here is derived from an EMBL/GenBank/DDBJ whole genome shotgun (WGS) entry which is preliminary data.</text>
</comment>
<dbReference type="PRINTS" id="PR00455">
    <property type="entry name" value="HTHTETR"/>
</dbReference>
<proteinExistence type="predicted"/>
<dbReference type="PROSITE" id="PS50977">
    <property type="entry name" value="HTH_TETR_2"/>
    <property type="match status" value="1"/>
</dbReference>
<organism evidence="6 7">
    <name type="scientific">Acetobacter malorum DSM 14337</name>
    <dbReference type="NCBI Taxonomy" id="1307910"/>
    <lineage>
        <taxon>Bacteria</taxon>
        <taxon>Pseudomonadati</taxon>
        <taxon>Pseudomonadota</taxon>
        <taxon>Alphaproteobacteria</taxon>
        <taxon>Acetobacterales</taxon>
        <taxon>Acetobacteraceae</taxon>
        <taxon>Acetobacter</taxon>
    </lineage>
</organism>
<keyword evidence="2 4" id="KW-0238">DNA-binding</keyword>